<protein>
    <submittedName>
        <fullName evidence="1">Uncharacterized protein</fullName>
    </submittedName>
</protein>
<dbReference type="AlphaFoldDB" id="A0A0F9PPS5"/>
<reference evidence="1" key="1">
    <citation type="journal article" date="2015" name="Nature">
        <title>Complex archaea that bridge the gap between prokaryotes and eukaryotes.</title>
        <authorList>
            <person name="Spang A."/>
            <person name="Saw J.H."/>
            <person name="Jorgensen S.L."/>
            <person name="Zaremba-Niedzwiedzka K."/>
            <person name="Martijn J."/>
            <person name="Lind A.E."/>
            <person name="van Eijk R."/>
            <person name="Schleper C."/>
            <person name="Guy L."/>
            <person name="Ettema T.J."/>
        </authorList>
    </citation>
    <scope>NUCLEOTIDE SEQUENCE</scope>
</reference>
<name>A0A0F9PPS5_9ZZZZ</name>
<proteinExistence type="predicted"/>
<sequence length="73" mass="8237">MNYTKACGCKIYVDDSDTAIMELEYCPMHKAAPDMQEALKAIFECKDDPQLYTALSGQQWIEIENALDEAEGK</sequence>
<organism evidence="1">
    <name type="scientific">marine sediment metagenome</name>
    <dbReference type="NCBI Taxonomy" id="412755"/>
    <lineage>
        <taxon>unclassified sequences</taxon>
        <taxon>metagenomes</taxon>
        <taxon>ecological metagenomes</taxon>
    </lineage>
</organism>
<dbReference type="EMBL" id="LAZR01005074">
    <property type="protein sequence ID" value="KKN03091.1"/>
    <property type="molecule type" value="Genomic_DNA"/>
</dbReference>
<gene>
    <name evidence="1" type="ORF">LCGC14_1111180</name>
</gene>
<accession>A0A0F9PPS5</accession>
<evidence type="ECO:0000313" key="1">
    <source>
        <dbReference type="EMBL" id="KKN03091.1"/>
    </source>
</evidence>
<comment type="caution">
    <text evidence="1">The sequence shown here is derived from an EMBL/GenBank/DDBJ whole genome shotgun (WGS) entry which is preliminary data.</text>
</comment>